<keyword evidence="1" id="KW-1133">Transmembrane helix</keyword>
<evidence type="ECO:0000313" key="3">
    <source>
        <dbReference type="Proteomes" id="UP000053989"/>
    </source>
</evidence>
<dbReference type="Proteomes" id="UP000053989">
    <property type="component" value="Unassembled WGS sequence"/>
</dbReference>
<keyword evidence="1" id="KW-0472">Membrane</keyword>
<sequence>MAANSNVDVVRMVTLSHKVTATGNASHFFEPPHRQIMHWFSVLIYCLCVVWQAKIYTLHAFNLLQLLLGLTMKNFQACIFLM</sequence>
<name>A0A0C2ZNZ9_9AGAM</name>
<evidence type="ECO:0000313" key="2">
    <source>
        <dbReference type="EMBL" id="KIM63283.1"/>
    </source>
</evidence>
<feature type="transmembrane region" description="Helical" evidence="1">
    <location>
        <begin position="36"/>
        <end position="53"/>
    </location>
</feature>
<reference evidence="2 3" key="1">
    <citation type="submission" date="2014-04" db="EMBL/GenBank/DDBJ databases">
        <authorList>
            <consortium name="DOE Joint Genome Institute"/>
            <person name="Kuo A."/>
            <person name="Kohler A."/>
            <person name="Nagy L.G."/>
            <person name="Floudas D."/>
            <person name="Copeland A."/>
            <person name="Barry K.W."/>
            <person name="Cichocki N."/>
            <person name="Veneault-Fourrey C."/>
            <person name="LaButti K."/>
            <person name="Lindquist E.A."/>
            <person name="Lipzen A."/>
            <person name="Lundell T."/>
            <person name="Morin E."/>
            <person name="Murat C."/>
            <person name="Sun H."/>
            <person name="Tunlid A."/>
            <person name="Henrissat B."/>
            <person name="Grigoriev I.V."/>
            <person name="Hibbett D.S."/>
            <person name="Martin F."/>
            <person name="Nordberg H.P."/>
            <person name="Cantor M.N."/>
            <person name="Hua S.X."/>
        </authorList>
    </citation>
    <scope>NUCLEOTIDE SEQUENCE [LARGE SCALE GENOMIC DNA]</scope>
    <source>
        <strain evidence="2 3">Foug A</strain>
    </source>
</reference>
<dbReference type="InParanoid" id="A0A0C2ZNZ9"/>
<dbReference type="EMBL" id="KN822036">
    <property type="protein sequence ID" value="KIM63283.1"/>
    <property type="molecule type" value="Genomic_DNA"/>
</dbReference>
<evidence type="ECO:0000256" key="1">
    <source>
        <dbReference type="SAM" id="Phobius"/>
    </source>
</evidence>
<protein>
    <submittedName>
        <fullName evidence="2">Uncharacterized protein</fullName>
    </submittedName>
</protein>
<gene>
    <name evidence="2" type="ORF">SCLCIDRAFT_24409</name>
</gene>
<dbReference type="HOGENOM" id="CLU_2559650_0_0_1"/>
<dbReference type="AlphaFoldDB" id="A0A0C2ZNZ9"/>
<organism evidence="2 3">
    <name type="scientific">Scleroderma citrinum Foug A</name>
    <dbReference type="NCBI Taxonomy" id="1036808"/>
    <lineage>
        <taxon>Eukaryota</taxon>
        <taxon>Fungi</taxon>
        <taxon>Dikarya</taxon>
        <taxon>Basidiomycota</taxon>
        <taxon>Agaricomycotina</taxon>
        <taxon>Agaricomycetes</taxon>
        <taxon>Agaricomycetidae</taxon>
        <taxon>Boletales</taxon>
        <taxon>Sclerodermatineae</taxon>
        <taxon>Sclerodermataceae</taxon>
        <taxon>Scleroderma</taxon>
    </lineage>
</organism>
<keyword evidence="3" id="KW-1185">Reference proteome</keyword>
<reference evidence="3" key="2">
    <citation type="submission" date="2015-01" db="EMBL/GenBank/DDBJ databases">
        <title>Evolutionary Origins and Diversification of the Mycorrhizal Mutualists.</title>
        <authorList>
            <consortium name="DOE Joint Genome Institute"/>
            <consortium name="Mycorrhizal Genomics Consortium"/>
            <person name="Kohler A."/>
            <person name="Kuo A."/>
            <person name="Nagy L.G."/>
            <person name="Floudas D."/>
            <person name="Copeland A."/>
            <person name="Barry K.W."/>
            <person name="Cichocki N."/>
            <person name="Veneault-Fourrey C."/>
            <person name="LaButti K."/>
            <person name="Lindquist E.A."/>
            <person name="Lipzen A."/>
            <person name="Lundell T."/>
            <person name="Morin E."/>
            <person name="Murat C."/>
            <person name="Riley R."/>
            <person name="Ohm R."/>
            <person name="Sun H."/>
            <person name="Tunlid A."/>
            <person name="Henrissat B."/>
            <person name="Grigoriev I.V."/>
            <person name="Hibbett D.S."/>
            <person name="Martin F."/>
        </authorList>
    </citation>
    <scope>NUCLEOTIDE SEQUENCE [LARGE SCALE GENOMIC DNA]</scope>
    <source>
        <strain evidence="3">Foug A</strain>
    </source>
</reference>
<keyword evidence="1" id="KW-0812">Transmembrane</keyword>
<proteinExistence type="predicted"/>
<accession>A0A0C2ZNZ9</accession>